<dbReference type="InterPro" id="IPR027417">
    <property type="entry name" value="P-loop_NTPase"/>
</dbReference>
<dbReference type="GO" id="GO:0000166">
    <property type="term" value="F:nucleotide binding"/>
    <property type="evidence" value="ECO:0007669"/>
    <property type="project" value="UniProtKB-KW"/>
</dbReference>
<protein>
    <recommendedName>
        <fullName evidence="7">Adenylate kinase 3</fullName>
    </recommendedName>
</protein>
<keyword evidence="2" id="KW-0547">Nucleotide-binding</keyword>
<dbReference type="InterPro" id="IPR000850">
    <property type="entry name" value="Adenylat/UMP-CMP_kin"/>
</dbReference>
<feature type="non-terminal residue" evidence="5">
    <location>
        <position position="234"/>
    </location>
</feature>
<evidence type="ECO:0000313" key="6">
    <source>
        <dbReference type="Proteomes" id="UP001607303"/>
    </source>
</evidence>
<dbReference type="Gene3D" id="3.40.50.300">
    <property type="entry name" value="P-loop containing nucleotide triphosphate hydrolases"/>
    <property type="match status" value="1"/>
</dbReference>
<evidence type="ECO:0000256" key="3">
    <source>
        <dbReference type="ARBA" id="ARBA00022777"/>
    </source>
</evidence>
<dbReference type="PRINTS" id="PR00094">
    <property type="entry name" value="ADENYLTKNASE"/>
</dbReference>
<name>A0ABD2BVX7_VESMC</name>
<reference evidence="5 6" key="1">
    <citation type="journal article" date="2024" name="Ann. Entomol. Soc. Am.">
        <title>Genomic analyses of the southern and eastern yellowjacket wasps (Hymenoptera: Vespidae) reveal evolutionary signatures of social life.</title>
        <authorList>
            <person name="Catto M.A."/>
            <person name="Caine P.B."/>
            <person name="Orr S.E."/>
            <person name="Hunt B.G."/>
            <person name="Goodisman M.A.D."/>
        </authorList>
    </citation>
    <scope>NUCLEOTIDE SEQUENCE [LARGE SCALE GENOMIC DNA]</scope>
    <source>
        <strain evidence="5">232</strain>
        <tissue evidence="5">Head and thorax</tissue>
    </source>
</reference>
<sequence>MVALSTCCFSKAAAFRAVILGAPASGKGTISLRIIEQFNIIHISSGDKLRLHVKNGTELGKEVKKYLDSGSFVPDKTMISLIEKEIEVVGNRNWLLDGFPRTLTQAEMLHRIQPVNLVLNLIVPTSVILNRVKNRWVHLPSGRIYNIGFNDPKVPGQEGRKGRPASRAVAATWRSSLIRTLPRTTMFSNNDSLVRPIDSFRGRIVEITRDEAPRWTLDEPHRTATLFSTVAIET</sequence>
<evidence type="ECO:0008006" key="7">
    <source>
        <dbReference type="Google" id="ProtNLM"/>
    </source>
</evidence>
<comment type="caution">
    <text evidence="5">The sequence shown here is derived from an EMBL/GenBank/DDBJ whole genome shotgun (WGS) entry which is preliminary data.</text>
</comment>
<dbReference type="AlphaFoldDB" id="A0ABD2BVX7"/>
<dbReference type="PANTHER" id="PTHR23359">
    <property type="entry name" value="NUCLEOTIDE KINASE"/>
    <property type="match status" value="1"/>
</dbReference>
<proteinExistence type="inferred from homology"/>
<evidence type="ECO:0000256" key="1">
    <source>
        <dbReference type="ARBA" id="ARBA00022679"/>
    </source>
</evidence>
<dbReference type="Pfam" id="PF00406">
    <property type="entry name" value="ADK"/>
    <property type="match status" value="1"/>
</dbReference>
<dbReference type="HAMAP" id="MF_00235">
    <property type="entry name" value="Adenylate_kinase_Adk"/>
    <property type="match status" value="1"/>
</dbReference>
<dbReference type="InterPro" id="IPR033690">
    <property type="entry name" value="Adenylat_kinase_CS"/>
</dbReference>
<comment type="similarity">
    <text evidence="4">Belongs to the adenylate kinase family.</text>
</comment>
<keyword evidence="3 4" id="KW-0418">Kinase</keyword>
<dbReference type="SUPFAM" id="SSF52540">
    <property type="entry name" value="P-loop containing nucleoside triphosphate hydrolases"/>
    <property type="match status" value="1"/>
</dbReference>
<dbReference type="EMBL" id="JAYRBN010000066">
    <property type="protein sequence ID" value="KAL2736735.1"/>
    <property type="molecule type" value="Genomic_DNA"/>
</dbReference>
<dbReference type="Proteomes" id="UP001607303">
    <property type="component" value="Unassembled WGS sequence"/>
</dbReference>
<keyword evidence="6" id="KW-1185">Reference proteome</keyword>
<accession>A0ABD2BVX7</accession>
<dbReference type="PROSITE" id="PS00113">
    <property type="entry name" value="ADENYLATE_KINASE"/>
    <property type="match status" value="1"/>
</dbReference>
<evidence type="ECO:0000313" key="5">
    <source>
        <dbReference type="EMBL" id="KAL2736735.1"/>
    </source>
</evidence>
<organism evidence="5 6">
    <name type="scientific">Vespula maculifrons</name>
    <name type="common">Eastern yellow jacket</name>
    <name type="synonym">Wasp</name>
    <dbReference type="NCBI Taxonomy" id="7453"/>
    <lineage>
        <taxon>Eukaryota</taxon>
        <taxon>Metazoa</taxon>
        <taxon>Ecdysozoa</taxon>
        <taxon>Arthropoda</taxon>
        <taxon>Hexapoda</taxon>
        <taxon>Insecta</taxon>
        <taxon>Pterygota</taxon>
        <taxon>Neoptera</taxon>
        <taxon>Endopterygota</taxon>
        <taxon>Hymenoptera</taxon>
        <taxon>Apocrita</taxon>
        <taxon>Aculeata</taxon>
        <taxon>Vespoidea</taxon>
        <taxon>Vespidae</taxon>
        <taxon>Vespinae</taxon>
        <taxon>Vespula</taxon>
    </lineage>
</organism>
<dbReference type="GO" id="GO:0016301">
    <property type="term" value="F:kinase activity"/>
    <property type="evidence" value="ECO:0007669"/>
    <property type="project" value="UniProtKB-KW"/>
</dbReference>
<dbReference type="CDD" id="cd01428">
    <property type="entry name" value="ADK"/>
    <property type="match status" value="1"/>
</dbReference>
<gene>
    <name evidence="5" type="ORF">V1477_013244</name>
</gene>
<keyword evidence="1 4" id="KW-0808">Transferase</keyword>
<evidence type="ECO:0000256" key="2">
    <source>
        <dbReference type="ARBA" id="ARBA00022741"/>
    </source>
</evidence>
<evidence type="ECO:0000256" key="4">
    <source>
        <dbReference type="RuleBase" id="RU003330"/>
    </source>
</evidence>